<dbReference type="Gene3D" id="3.40.50.720">
    <property type="entry name" value="NAD(P)-binding Rossmann-like Domain"/>
    <property type="match status" value="1"/>
</dbReference>
<dbReference type="PANTHER" id="PTHR43349">
    <property type="entry name" value="PINORESINOL REDUCTASE-RELATED"/>
    <property type="match status" value="1"/>
</dbReference>
<gene>
    <name evidence="5" type="ORF">FCM35_KLT02371</name>
</gene>
<dbReference type="EMBL" id="SWLB01000011">
    <property type="protein sequence ID" value="KAF3332794.1"/>
    <property type="molecule type" value="Genomic_DNA"/>
</dbReference>
<reference evidence="5" key="1">
    <citation type="submission" date="2020-01" db="EMBL/GenBank/DDBJ databases">
        <title>Genome sequence of Kobresia littledalei, the first chromosome-level genome in the family Cyperaceae.</title>
        <authorList>
            <person name="Qu G."/>
        </authorList>
    </citation>
    <scope>NUCLEOTIDE SEQUENCE</scope>
    <source>
        <strain evidence="5">C.B.Clarke</strain>
        <tissue evidence="5">Leaf</tissue>
    </source>
</reference>
<dbReference type="SUPFAM" id="SSF100934">
    <property type="entry name" value="Heat shock protein 70kD (HSP70), C-terminal subdomain"/>
    <property type="match status" value="1"/>
</dbReference>
<keyword evidence="2" id="KW-0560">Oxidoreductase</keyword>
<evidence type="ECO:0000313" key="5">
    <source>
        <dbReference type="EMBL" id="KAF3332794.1"/>
    </source>
</evidence>
<organism evidence="5 6">
    <name type="scientific">Carex littledalei</name>
    <dbReference type="NCBI Taxonomy" id="544730"/>
    <lineage>
        <taxon>Eukaryota</taxon>
        <taxon>Viridiplantae</taxon>
        <taxon>Streptophyta</taxon>
        <taxon>Embryophyta</taxon>
        <taxon>Tracheophyta</taxon>
        <taxon>Spermatophyta</taxon>
        <taxon>Magnoliopsida</taxon>
        <taxon>Liliopsida</taxon>
        <taxon>Poales</taxon>
        <taxon>Cyperaceae</taxon>
        <taxon>Cyperoideae</taxon>
        <taxon>Cariceae</taxon>
        <taxon>Carex</taxon>
        <taxon>Carex subgen. Euthyceras</taxon>
    </lineage>
</organism>
<dbReference type="InterPro" id="IPR050608">
    <property type="entry name" value="NmrA-type/Isoflavone_red_sf"/>
</dbReference>
<comment type="caution">
    <text evidence="5">The sequence shown here is derived from an EMBL/GenBank/DDBJ whole genome shotgun (WGS) entry which is preliminary data.</text>
</comment>
<feature type="domain" description="NmrA-like" evidence="4">
    <location>
        <begin position="4"/>
        <end position="278"/>
    </location>
</feature>
<proteinExistence type="predicted"/>
<evidence type="ECO:0000313" key="6">
    <source>
        <dbReference type="Proteomes" id="UP000623129"/>
    </source>
</evidence>
<keyword evidence="1" id="KW-0521">NADP</keyword>
<evidence type="ECO:0000256" key="3">
    <source>
        <dbReference type="SAM" id="Coils"/>
    </source>
</evidence>
<dbReference type="PANTHER" id="PTHR43349:SF34">
    <property type="entry name" value="PINORESINOL-LARICIRESINOL REDUCTASE 3-RELATED"/>
    <property type="match status" value="1"/>
</dbReference>
<dbReference type="CDD" id="cd05259">
    <property type="entry name" value="PCBER_SDR_a"/>
    <property type="match status" value="1"/>
</dbReference>
<evidence type="ECO:0000259" key="4">
    <source>
        <dbReference type="Pfam" id="PF05368"/>
    </source>
</evidence>
<dbReference type="GO" id="GO:0140662">
    <property type="term" value="F:ATP-dependent protein folding chaperone"/>
    <property type="evidence" value="ECO:0007669"/>
    <property type="project" value="InterPro"/>
</dbReference>
<dbReference type="AlphaFoldDB" id="A0A833RBR1"/>
<dbReference type="GO" id="GO:0016491">
    <property type="term" value="F:oxidoreductase activity"/>
    <property type="evidence" value="ECO:0007669"/>
    <property type="project" value="UniProtKB-KW"/>
</dbReference>
<accession>A0A833RBR1</accession>
<dbReference type="Gene3D" id="3.90.25.10">
    <property type="entry name" value="UDP-galactose 4-epimerase, domain 1"/>
    <property type="match status" value="1"/>
</dbReference>
<dbReference type="Pfam" id="PF05368">
    <property type="entry name" value="NmrA"/>
    <property type="match status" value="1"/>
</dbReference>
<dbReference type="OrthoDB" id="419598at2759"/>
<dbReference type="Proteomes" id="UP000623129">
    <property type="component" value="Unassembled WGS sequence"/>
</dbReference>
<protein>
    <submittedName>
        <fullName evidence="5">Putative pinoresinol-lariciresinol reductase 3 isoform X3</fullName>
    </submittedName>
</protein>
<name>A0A833RBR1_9POAL</name>
<dbReference type="InterPro" id="IPR036291">
    <property type="entry name" value="NAD(P)-bd_dom_sf"/>
</dbReference>
<dbReference type="InterPro" id="IPR029048">
    <property type="entry name" value="HSP70_C_sf"/>
</dbReference>
<evidence type="ECO:0000256" key="2">
    <source>
        <dbReference type="ARBA" id="ARBA00023002"/>
    </source>
</evidence>
<keyword evidence="3" id="KW-0175">Coiled coil</keyword>
<evidence type="ECO:0000256" key="1">
    <source>
        <dbReference type="ARBA" id="ARBA00022857"/>
    </source>
</evidence>
<sequence>MAEKKSKVLVVGSTGKLGRELVMASCAASHPTLALVRDLSILCSPSPSNSDKSLLLRSFLSHGVQLLQGSFDDYVSLIQAVKQVDVVICAVPSKNALEQMPLIRAIKEAGCIKRFIPSEFGADPTKVQILGMDYDFYEKKAVIRQFIESEGIPHTYISCNFLMRYLLPSLVQPGLDSPPRDEVKIFGNGNTPAIFVKDCDVAKFTICAIDDLRTLNKTLYLRPPGNICSMNELVDMWENKIGQKLKKICISEEQLLKNINAYEKIEKMVQESERYEAEVEELNKKGEAKNVLENYVYNMRNTIKDDKTSSKIADADKKKVEYVIDQAMISNQLA</sequence>
<feature type="coiled-coil region" evidence="3">
    <location>
        <begin position="258"/>
        <end position="285"/>
    </location>
</feature>
<dbReference type="GO" id="GO:0005524">
    <property type="term" value="F:ATP binding"/>
    <property type="evidence" value="ECO:0007669"/>
    <property type="project" value="UniProtKB-KW"/>
</dbReference>
<keyword evidence="6" id="KW-1185">Reference proteome</keyword>
<dbReference type="InterPro" id="IPR008030">
    <property type="entry name" value="NmrA-like"/>
</dbReference>
<dbReference type="SUPFAM" id="SSF51735">
    <property type="entry name" value="NAD(P)-binding Rossmann-fold domains"/>
    <property type="match status" value="1"/>
</dbReference>
<dbReference type="InterPro" id="IPR045312">
    <property type="entry name" value="PCBER-like"/>
</dbReference>